<feature type="region of interest" description="Disordered" evidence="1">
    <location>
        <begin position="23"/>
        <end position="78"/>
    </location>
</feature>
<evidence type="ECO:0000256" key="2">
    <source>
        <dbReference type="SAM" id="SignalP"/>
    </source>
</evidence>
<keyword evidence="2" id="KW-0732">Signal</keyword>
<keyword evidence="4" id="KW-1185">Reference proteome</keyword>
<evidence type="ECO:0000313" key="3">
    <source>
        <dbReference type="EMBL" id="TDE44027.1"/>
    </source>
</evidence>
<dbReference type="AlphaFoldDB" id="A0A4R5F7J8"/>
<comment type="caution">
    <text evidence="3">The sequence shown here is derived from an EMBL/GenBank/DDBJ whole genome shotgun (WGS) entry which is preliminary data.</text>
</comment>
<feature type="region of interest" description="Disordered" evidence="1">
    <location>
        <begin position="124"/>
        <end position="158"/>
    </location>
</feature>
<evidence type="ECO:0008006" key="5">
    <source>
        <dbReference type="Google" id="ProtNLM"/>
    </source>
</evidence>
<dbReference type="EMBL" id="SMLD01000074">
    <property type="protein sequence ID" value="TDE44027.1"/>
    <property type="molecule type" value="Genomic_DNA"/>
</dbReference>
<evidence type="ECO:0000313" key="4">
    <source>
        <dbReference type="Proteomes" id="UP000295136"/>
    </source>
</evidence>
<dbReference type="RefSeq" id="WP_132633512.1">
    <property type="nucleotide sequence ID" value="NZ_SMLD01000074.1"/>
</dbReference>
<reference evidence="3 4" key="1">
    <citation type="submission" date="2019-03" db="EMBL/GenBank/DDBJ databases">
        <title>Draft genome sequences of novel Actinobacteria.</title>
        <authorList>
            <person name="Sahin N."/>
            <person name="Ay H."/>
            <person name="Saygin H."/>
        </authorList>
    </citation>
    <scope>NUCLEOTIDE SEQUENCE [LARGE SCALE GENOMIC DNA]</scope>
    <source>
        <strain evidence="3 4">6K102</strain>
    </source>
</reference>
<feature type="compositionally biased region" description="Basic residues" evidence="1">
    <location>
        <begin position="135"/>
        <end position="158"/>
    </location>
</feature>
<name>A0A4R5F7J8_9ACTN</name>
<protein>
    <recommendedName>
        <fullName evidence="5">Peptidase M15A C-terminal domain-containing protein</fullName>
    </recommendedName>
</protein>
<feature type="signal peptide" evidence="2">
    <location>
        <begin position="1"/>
        <end position="24"/>
    </location>
</feature>
<sequence>MRLIVVALLGIEITIIALASTASAATHPDGQRSGSGPNEAGPGGWEDPLPPPLRAAMAETQSGASEARPLPAGPSAHENLMMNRDDLAALQNWPLEDLRWLTGGGRLPDTTRVEPWTAQPRANLAPAERHPQASKARKRTKVAKKRHTRRHKAHKAHKRGRVNLNRVMPRQAAAQLTHATAAGWLRTSGLRTKSTGNCTSKHQRHCTSFDSVRAGTIAGIIKFKRESGCPIMVTGGTETGHAPGQYSHGNGYKLDISHNSCVDRHIKKTSDRAGVRSDGARLYRDGSGTVYADEGDHWDILFR</sequence>
<dbReference type="Proteomes" id="UP000295136">
    <property type="component" value="Unassembled WGS sequence"/>
</dbReference>
<organism evidence="3 4">
    <name type="scientific">Nonomuraea mesophila</name>
    <dbReference type="NCBI Taxonomy" id="2530382"/>
    <lineage>
        <taxon>Bacteria</taxon>
        <taxon>Bacillati</taxon>
        <taxon>Actinomycetota</taxon>
        <taxon>Actinomycetes</taxon>
        <taxon>Streptosporangiales</taxon>
        <taxon>Streptosporangiaceae</taxon>
        <taxon>Nonomuraea</taxon>
    </lineage>
</organism>
<proteinExistence type="predicted"/>
<evidence type="ECO:0000256" key="1">
    <source>
        <dbReference type="SAM" id="MobiDB-lite"/>
    </source>
</evidence>
<accession>A0A4R5F7J8</accession>
<gene>
    <name evidence="3" type="ORF">E1295_25825</name>
</gene>
<feature type="chain" id="PRO_5020896259" description="Peptidase M15A C-terminal domain-containing protein" evidence="2">
    <location>
        <begin position="25"/>
        <end position="303"/>
    </location>
</feature>